<proteinExistence type="predicted"/>
<protein>
    <submittedName>
        <fullName evidence="2">Nucleoside-diphosphate-sugar epimerase</fullName>
    </submittedName>
</protein>
<dbReference type="InterPro" id="IPR036291">
    <property type="entry name" value="NAD(P)-bd_dom_sf"/>
</dbReference>
<organism evidence="2 3">
    <name type="scientific">Saccharothrix variisporea</name>
    <dbReference type="NCBI Taxonomy" id="543527"/>
    <lineage>
        <taxon>Bacteria</taxon>
        <taxon>Bacillati</taxon>
        <taxon>Actinomycetota</taxon>
        <taxon>Actinomycetes</taxon>
        <taxon>Pseudonocardiales</taxon>
        <taxon>Pseudonocardiaceae</taxon>
        <taxon>Saccharothrix</taxon>
    </lineage>
</organism>
<reference evidence="2 3" key="1">
    <citation type="submission" date="2018-10" db="EMBL/GenBank/DDBJ databases">
        <title>Sequencing the genomes of 1000 actinobacteria strains.</title>
        <authorList>
            <person name="Klenk H.-P."/>
        </authorList>
    </citation>
    <scope>NUCLEOTIDE SEQUENCE [LARGE SCALE GENOMIC DNA]</scope>
    <source>
        <strain evidence="2 3">DSM 43911</strain>
    </source>
</reference>
<dbReference type="RefSeq" id="WP_121225138.1">
    <property type="nucleotide sequence ID" value="NZ_JBIUBA010000017.1"/>
</dbReference>
<dbReference type="InterPro" id="IPR050177">
    <property type="entry name" value="Lipid_A_modif_metabolic_enz"/>
</dbReference>
<keyword evidence="3" id="KW-1185">Reference proteome</keyword>
<evidence type="ECO:0000259" key="1">
    <source>
        <dbReference type="Pfam" id="PF13460"/>
    </source>
</evidence>
<dbReference type="EMBL" id="RBXR01000001">
    <property type="protein sequence ID" value="RKT72250.1"/>
    <property type="molecule type" value="Genomic_DNA"/>
</dbReference>
<accession>A0A495XDC7</accession>
<sequence>MTVVVLGAGRGIGHEITRQLVADGREVRAVTRSGGVPEGAEDVRADLMDRESAVKAARGATVVHLAANVPYTSWAEMLPTMFDNAVAAAESAGAKLVLADNLYSYGPVPAPFDENTPERPAGAKEKLRSALGKRLLSASVPVVLARSSDYYGPGGVGSLPGELVLKPLAAGRQPFWFGPLDVPHTFAYLSDTARAQIVLGDDPRADGRVWHTPAAETLTVREFIALAGKVVGKTAKPFALPHATVQVMALFDKRVRGMGELAHQRTKPWVVDHTAYETTFGPLPVTPHEEAIAKTVEWYRGRQA</sequence>
<name>A0A495XDC7_9PSEU</name>
<dbReference type="AlphaFoldDB" id="A0A495XDC7"/>
<dbReference type="Proteomes" id="UP000272729">
    <property type="component" value="Unassembled WGS sequence"/>
</dbReference>
<comment type="caution">
    <text evidence="2">The sequence shown here is derived from an EMBL/GenBank/DDBJ whole genome shotgun (WGS) entry which is preliminary data.</text>
</comment>
<dbReference type="Pfam" id="PF13460">
    <property type="entry name" value="NAD_binding_10"/>
    <property type="match status" value="1"/>
</dbReference>
<dbReference type="InterPro" id="IPR016040">
    <property type="entry name" value="NAD(P)-bd_dom"/>
</dbReference>
<feature type="domain" description="NAD(P)-binding" evidence="1">
    <location>
        <begin position="7"/>
        <end position="118"/>
    </location>
</feature>
<dbReference type="Gene3D" id="3.40.50.720">
    <property type="entry name" value="NAD(P)-binding Rossmann-like Domain"/>
    <property type="match status" value="1"/>
</dbReference>
<dbReference type="PANTHER" id="PTHR43245:SF13">
    <property type="entry name" value="UDP-D-APIOSE_UDP-D-XYLOSE SYNTHASE 2"/>
    <property type="match status" value="1"/>
</dbReference>
<dbReference type="SUPFAM" id="SSF51735">
    <property type="entry name" value="NAD(P)-binding Rossmann-fold domains"/>
    <property type="match status" value="1"/>
</dbReference>
<dbReference type="PANTHER" id="PTHR43245">
    <property type="entry name" value="BIFUNCTIONAL POLYMYXIN RESISTANCE PROTEIN ARNA"/>
    <property type="match status" value="1"/>
</dbReference>
<dbReference type="OrthoDB" id="8205493at2"/>
<evidence type="ECO:0000313" key="2">
    <source>
        <dbReference type="EMBL" id="RKT72250.1"/>
    </source>
</evidence>
<evidence type="ECO:0000313" key="3">
    <source>
        <dbReference type="Proteomes" id="UP000272729"/>
    </source>
</evidence>
<gene>
    <name evidence="2" type="ORF">DFJ66_5558</name>
</gene>